<reference evidence="2" key="1">
    <citation type="journal article" date="2015" name="Nature">
        <title>Complex archaea that bridge the gap between prokaryotes and eukaryotes.</title>
        <authorList>
            <person name="Spang A."/>
            <person name="Saw J.H."/>
            <person name="Jorgensen S.L."/>
            <person name="Zaremba-Niedzwiedzka K."/>
            <person name="Martijn J."/>
            <person name="Lind A.E."/>
            <person name="van Eijk R."/>
            <person name="Schleper C."/>
            <person name="Guy L."/>
            <person name="Ettema T.J."/>
        </authorList>
    </citation>
    <scope>NUCLEOTIDE SEQUENCE</scope>
</reference>
<evidence type="ECO:0000313" key="2">
    <source>
        <dbReference type="EMBL" id="KKM14948.1"/>
    </source>
</evidence>
<gene>
    <name evidence="2" type="ORF">LCGC14_1700970</name>
</gene>
<organism evidence="2">
    <name type="scientific">marine sediment metagenome</name>
    <dbReference type="NCBI Taxonomy" id="412755"/>
    <lineage>
        <taxon>unclassified sequences</taxon>
        <taxon>metagenomes</taxon>
        <taxon>ecological metagenomes</taxon>
    </lineage>
</organism>
<protein>
    <submittedName>
        <fullName evidence="2">Uncharacterized protein</fullName>
    </submittedName>
</protein>
<sequence>MRALSATLESAMKTLAYVPIYKVVLSLSGQTTRGYDKTRIIGISYLQTPSNFSAEITVHNADGDLTSLDFEHYEAIISYGAATGVSRSDWVASTVYSLDDIAVPTTANGFQYRCSVAGTSDSSEPTFPTDLGVTVADNTATWEMDGDTGDEYSRESPLRVRVQELHSGRGLLRVILRCEGIPNQMAEDKAESELTLTEDDARTAKTLITAIVDATLAPYTNYNSFMATYDSTDNIIDDFKPKDYFQVSENASRLDRKDWLLSQTGVKDRPENDGKLHFFDPVTSGGSYDYEYKFNVSGDHTFWNKTIRLRFVNPNKEVVKSGESHSPQFSGNATSSTSNTLDPKVHTTRRRLASDAEADRIAAAIIETYELDDERGFVTVPMNVGQELWDWVKVTDSRQGDTRTGNIQYLQRNVRIPRGSEPMTFNMTMSFGKVTLQSLLANQLASGSNVVTFDALDAALAEIIAEMKVTRIAVNDARAHMDSHHDQFISRDIRATPDGIMVAPRWVGKT</sequence>
<feature type="region of interest" description="Disordered" evidence="1">
    <location>
        <begin position="319"/>
        <end position="352"/>
    </location>
</feature>
<dbReference type="AlphaFoldDB" id="A0A0F9JYE3"/>
<name>A0A0F9JYE3_9ZZZZ</name>
<comment type="caution">
    <text evidence="2">The sequence shown here is derived from an EMBL/GenBank/DDBJ whole genome shotgun (WGS) entry which is preliminary data.</text>
</comment>
<proteinExistence type="predicted"/>
<accession>A0A0F9JYE3</accession>
<feature type="compositionally biased region" description="Polar residues" evidence="1">
    <location>
        <begin position="324"/>
        <end position="341"/>
    </location>
</feature>
<evidence type="ECO:0000256" key="1">
    <source>
        <dbReference type="SAM" id="MobiDB-lite"/>
    </source>
</evidence>
<dbReference type="EMBL" id="LAZR01015025">
    <property type="protein sequence ID" value="KKM14948.1"/>
    <property type="molecule type" value="Genomic_DNA"/>
</dbReference>